<comment type="caution">
    <text evidence="3">The sequence shown here is derived from an EMBL/GenBank/DDBJ whole genome shotgun (WGS) entry which is preliminary data.</text>
</comment>
<dbReference type="Proteomes" id="UP000887159">
    <property type="component" value="Unassembled WGS sequence"/>
</dbReference>
<proteinExistence type="predicted"/>
<feature type="domain" description="HTH iclR-type" evidence="2">
    <location>
        <begin position="1"/>
        <end position="28"/>
    </location>
</feature>
<dbReference type="EMBL" id="BMAU01021190">
    <property type="protein sequence ID" value="GFX96087.1"/>
    <property type="molecule type" value="Genomic_DNA"/>
</dbReference>
<dbReference type="SUPFAM" id="SSF46689">
    <property type="entry name" value="Homeodomain-like"/>
    <property type="match status" value="1"/>
</dbReference>
<dbReference type="GO" id="GO:0006355">
    <property type="term" value="P:regulation of DNA-templated transcription"/>
    <property type="evidence" value="ECO:0007669"/>
    <property type="project" value="InterPro"/>
</dbReference>
<evidence type="ECO:0000256" key="1">
    <source>
        <dbReference type="ARBA" id="ARBA00004123"/>
    </source>
</evidence>
<organism evidence="3 4">
    <name type="scientific">Trichonephila clavipes</name>
    <name type="common">Golden silk orbweaver</name>
    <name type="synonym">Nephila clavipes</name>
    <dbReference type="NCBI Taxonomy" id="2585209"/>
    <lineage>
        <taxon>Eukaryota</taxon>
        <taxon>Metazoa</taxon>
        <taxon>Ecdysozoa</taxon>
        <taxon>Arthropoda</taxon>
        <taxon>Chelicerata</taxon>
        <taxon>Arachnida</taxon>
        <taxon>Araneae</taxon>
        <taxon>Araneomorphae</taxon>
        <taxon>Entelegynae</taxon>
        <taxon>Araneoidea</taxon>
        <taxon>Nephilidae</taxon>
        <taxon>Trichonephila</taxon>
    </lineage>
</organism>
<sequence length="102" mass="11669">MTVGDIATVVGVSKSSVSRILRTFQESGIFSLKRKGKFERNRKTIPRTDKILIRNRKINPRKTNKGLRKDLLEYSVEANASIVRKSFLVVRQQAVTDLYAIF</sequence>
<gene>
    <name evidence="3" type="primary">g.40310</name>
    <name evidence="3" type="ORF">TNCV_2289771</name>
</gene>
<dbReference type="GO" id="GO:0005634">
    <property type="term" value="C:nucleus"/>
    <property type="evidence" value="ECO:0007669"/>
    <property type="project" value="UniProtKB-SubCell"/>
</dbReference>
<dbReference type="InterPro" id="IPR005471">
    <property type="entry name" value="Tscrpt_reg_IclR_N"/>
</dbReference>
<dbReference type="InterPro" id="IPR009057">
    <property type="entry name" value="Homeodomain-like_sf"/>
</dbReference>
<dbReference type="Pfam" id="PF09339">
    <property type="entry name" value="HTH_IclR"/>
    <property type="match status" value="1"/>
</dbReference>
<reference evidence="3" key="1">
    <citation type="submission" date="2020-08" db="EMBL/GenBank/DDBJ databases">
        <title>Multicomponent nature underlies the extraordinary mechanical properties of spider dragline silk.</title>
        <authorList>
            <person name="Kono N."/>
            <person name="Nakamura H."/>
            <person name="Mori M."/>
            <person name="Yoshida Y."/>
            <person name="Ohtoshi R."/>
            <person name="Malay A.D."/>
            <person name="Moran D.A.P."/>
            <person name="Tomita M."/>
            <person name="Numata K."/>
            <person name="Arakawa K."/>
        </authorList>
    </citation>
    <scope>NUCLEOTIDE SEQUENCE</scope>
</reference>
<dbReference type="Gene3D" id="1.10.10.10">
    <property type="entry name" value="Winged helix-like DNA-binding domain superfamily/Winged helix DNA-binding domain"/>
    <property type="match status" value="1"/>
</dbReference>
<name>A0A8X6RW28_TRICX</name>
<dbReference type="GO" id="GO:0003677">
    <property type="term" value="F:DNA binding"/>
    <property type="evidence" value="ECO:0007669"/>
    <property type="project" value="InterPro"/>
</dbReference>
<protein>
    <submittedName>
        <fullName evidence="3">HTH_Tnp_Tc3_2 domain-containing protein</fullName>
    </submittedName>
</protein>
<keyword evidence="4" id="KW-1185">Reference proteome</keyword>
<evidence type="ECO:0000313" key="3">
    <source>
        <dbReference type="EMBL" id="GFX96087.1"/>
    </source>
</evidence>
<evidence type="ECO:0000313" key="4">
    <source>
        <dbReference type="Proteomes" id="UP000887159"/>
    </source>
</evidence>
<comment type="subcellular location">
    <subcellularLocation>
        <location evidence="1">Nucleus</location>
    </subcellularLocation>
</comment>
<dbReference type="AlphaFoldDB" id="A0A8X6RW28"/>
<accession>A0A8X6RW28</accession>
<evidence type="ECO:0000259" key="2">
    <source>
        <dbReference type="Pfam" id="PF09339"/>
    </source>
</evidence>
<dbReference type="InterPro" id="IPR036388">
    <property type="entry name" value="WH-like_DNA-bd_sf"/>
</dbReference>